<evidence type="ECO:0000256" key="1">
    <source>
        <dbReference type="SAM" id="MobiDB-lite"/>
    </source>
</evidence>
<gene>
    <name evidence="2" type="ORF">UFOPK2001_00632</name>
</gene>
<dbReference type="EMBL" id="CAEZVN010000049">
    <property type="protein sequence ID" value="CAB4632651.1"/>
    <property type="molecule type" value="Genomic_DNA"/>
</dbReference>
<sequence>MKNSQGQDELDRRRHVLHEANNTQRKILRSGAEHDQRHGGHDAEENQPGGTPKTICTKLKTRRSGSNDRTLDGGNREQDARLERITVYRRNLAAKFALGQAIDSERAGEDQSNPWQTAVINSENRHGNCTHCHRSPLELPKTFAKKNHGKQDCDQRVDEVAERALHDMVVGNGDHIDLPVGQDEEA</sequence>
<reference evidence="2" key="1">
    <citation type="submission" date="2020-05" db="EMBL/GenBank/DDBJ databases">
        <authorList>
            <person name="Chiriac C."/>
            <person name="Salcher M."/>
            <person name="Ghai R."/>
            <person name="Kavagutti S V."/>
        </authorList>
    </citation>
    <scope>NUCLEOTIDE SEQUENCE</scope>
</reference>
<feature type="compositionally biased region" description="Basic and acidic residues" evidence="1">
    <location>
        <begin position="65"/>
        <end position="77"/>
    </location>
</feature>
<feature type="region of interest" description="Disordered" evidence="1">
    <location>
        <begin position="1"/>
        <end position="77"/>
    </location>
</feature>
<protein>
    <submittedName>
        <fullName evidence="2">Unannotated protein</fullName>
    </submittedName>
</protein>
<feature type="compositionally biased region" description="Basic and acidic residues" evidence="1">
    <location>
        <begin position="31"/>
        <end position="44"/>
    </location>
</feature>
<evidence type="ECO:0000313" key="2">
    <source>
        <dbReference type="EMBL" id="CAB4632651.1"/>
    </source>
</evidence>
<accession>A0A6J6J6W4</accession>
<organism evidence="2">
    <name type="scientific">freshwater metagenome</name>
    <dbReference type="NCBI Taxonomy" id="449393"/>
    <lineage>
        <taxon>unclassified sequences</taxon>
        <taxon>metagenomes</taxon>
        <taxon>ecological metagenomes</taxon>
    </lineage>
</organism>
<name>A0A6J6J6W4_9ZZZZ</name>
<dbReference type="AlphaFoldDB" id="A0A6J6J6W4"/>
<proteinExistence type="predicted"/>